<proteinExistence type="predicted"/>
<dbReference type="Proteomes" id="UP001234178">
    <property type="component" value="Unassembled WGS sequence"/>
</dbReference>
<evidence type="ECO:0000256" key="1">
    <source>
        <dbReference type="SAM" id="Phobius"/>
    </source>
</evidence>
<keyword evidence="3" id="KW-1185">Reference proteome</keyword>
<accession>A0ABQ9YQ49</accession>
<sequence length="140" mass="16025">MAVLLLSAGYNLPVLEARAVVTVDAAVCSCHVEFVYFYGTSLRDRIEWRSVFNYQRLARELDYTSHHEQKTVAVYVLSFGALRSGAVVIYLYLPALIQLIPSRAFLPPRQTLQQKETVDDRRALLQKSFTQNTGRYIRPI</sequence>
<evidence type="ECO:0000313" key="2">
    <source>
        <dbReference type="EMBL" id="KAK4002712.1"/>
    </source>
</evidence>
<name>A0ABQ9YQ49_9CRUS</name>
<evidence type="ECO:0000313" key="3">
    <source>
        <dbReference type="Proteomes" id="UP001234178"/>
    </source>
</evidence>
<gene>
    <name evidence="2" type="ORF">OUZ56_004519</name>
</gene>
<comment type="caution">
    <text evidence="2">The sequence shown here is derived from an EMBL/GenBank/DDBJ whole genome shotgun (WGS) entry which is preliminary data.</text>
</comment>
<reference evidence="2 3" key="1">
    <citation type="journal article" date="2023" name="Nucleic Acids Res.">
        <title>The hologenome of Daphnia magna reveals possible DNA methylation and microbiome-mediated evolution of the host genome.</title>
        <authorList>
            <person name="Chaturvedi A."/>
            <person name="Li X."/>
            <person name="Dhandapani V."/>
            <person name="Marshall H."/>
            <person name="Kissane S."/>
            <person name="Cuenca-Cambronero M."/>
            <person name="Asole G."/>
            <person name="Calvet F."/>
            <person name="Ruiz-Romero M."/>
            <person name="Marangio P."/>
            <person name="Guigo R."/>
            <person name="Rago D."/>
            <person name="Mirbahai L."/>
            <person name="Eastwood N."/>
            <person name="Colbourne J.K."/>
            <person name="Zhou J."/>
            <person name="Mallon E."/>
            <person name="Orsini L."/>
        </authorList>
    </citation>
    <scope>NUCLEOTIDE SEQUENCE [LARGE SCALE GENOMIC DNA]</scope>
    <source>
        <strain evidence="2">LRV0_1</strain>
    </source>
</reference>
<protein>
    <submittedName>
        <fullName evidence="2">Uncharacterized protein</fullName>
    </submittedName>
</protein>
<keyword evidence="1" id="KW-0472">Membrane</keyword>
<keyword evidence="1" id="KW-0812">Transmembrane</keyword>
<organism evidence="2 3">
    <name type="scientific">Daphnia magna</name>
    <dbReference type="NCBI Taxonomy" id="35525"/>
    <lineage>
        <taxon>Eukaryota</taxon>
        <taxon>Metazoa</taxon>
        <taxon>Ecdysozoa</taxon>
        <taxon>Arthropoda</taxon>
        <taxon>Crustacea</taxon>
        <taxon>Branchiopoda</taxon>
        <taxon>Diplostraca</taxon>
        <taxon>Cladocera</taxon>
        <taxon>Anomopoda</taxon>
        <taxon>Daphniidae</taxon>
        <taxon>Daphnia</taxon>
    </lineage>
</organism>
<keyword evidence="1" id="KW-1133">Transmembrane helix</keyword>
<dbReference type="EMBL" id="JAOYFB010000001">
    <property type="protein sequence ID" value="KAK4002712.1"/>
    <property type="molecule type" value="Genomic_DNA"/>
</dbReference>
<feature type="transmembrane region" description="Helical" evidence="1">
    <location>
        <begin position="72"/>
        <end position="93"/>
    </location>
</feature>